<dbReference type="Proteomes" id="UP000281553">
    <property type="component" value="Unassembled WGS sequence"/>
</dbReference>
<feature type="transmembrane region" description="Helical" evidence="1">
    <location>
        <begin position="91"/>
        <end position="115"/>
    </location>
</feature>
<keyword evidence="1" id="KW-0812">Transmembrane</keyword>
<proteinExistence type="predicted"/>
<accession>A0A3P7PJS9</accession>
<evidence type="ECO:0000256" key="1">
    <source>
        <dbReference type="SAM" id="Phobius"/>
    </source>
</evidence>
<keyword evidence="1" id="KW-0472">Membrane</keyword>
<reference evidence="2 3" key="1">
    <citation type="submission" date="2018-11" db="EMBL/GenBank/DDBJ databases">
        <authorList>
            <consortium name="Pathogen Informatics"/>
        </authorList>
    </citation>
    <scope>NUCLEOTIDE SEQUENCE [LARGE SCALE GENOMIC DNA]</scope>
</reference>
<organism evidence="2 3">
    <name type="scientific">Dibothriocephalus latus</name>
    <name type="common">Fish tapeworm</name>
    <name type="synonym">Diphyllobothrium latum</name>
    <dbReference type="NCBI Taxonomy" id="60516"/>
    <lineage>
        <taxon>Eukaryota</taxon>
        <taxon>Metazoa</taxon>
        <taxon>Spiralia</taxon>
        <taxon>Lophotrochozoa</taxon>
        <taxon>Platyhelminthes</taxon>
        <taxon>Cestoda</taxon>
        <taxon>Eucestoda</taxon>
        <taxon>Diphyllobothriidea</taxon>
        <taxon>Diphyllobothriidae</taxon>
        <taxon>Dibothriocephalus</taxon>
    </lineage>
</organism>
<evidence type="ECO:0000313" key="3">
    <source>
        <dbReference type="Proteomes" id="UP000281553"/>
    </source>
</evidence>
<name>A0A3P7PJS9_DIBLA</name>
<protein>
    <submittedName>
        <fullName evidence="2">Uncharacterized protein</fullName>
    </submittedName>
</protein>
<sequence length="120" mass="12790">MRQPDKVNNDIKAPFGSRFYMLPPAKESYQIVGALLVVAILVNLVALAAAIAGCITARAWTLPTTLGLTWLGGILALAAIAYYFTKLDTTYCPLLAVIGMSFALAMAISTSITMIHERGA</sequence>
<dbReference type="EMBL" id="UYRU01114029">
    <property type="protein sequence ID" value="VDN44997.1"/>
    <property type="molecule type" value="Genomic_DNA"/>
</dbReference>
<evidence type="ECO:0000313" key="2">
    <source>
        <dbReference type="EMBL" id="VDN44997.1"/>
    </source>
</evidence>
<feature type="transmembrane region" description="Helical" evidence="1">
    <location>
        <begin position="67"/>
        <end position="85"/>
    </location>
</feature>
<gene>
    <name evidence="2" type="ORF">DILT_LOCUS19494</name>
</gene>
<keyword evidence="1" id="KW-1133">Transmembrane helix</keyword>
<keyword evidence="3" id="KW-1185">Reference proteome</keyword>
<dbReference type="AlphaFoldDB" id="A0A3P7PJS9"/>
<feature type="transmembrane region" description="Helical" evidence="1">
    <location>
        <begin position="31"/>
        <end position="55"/>
    </location>
</feature>